<dbReference type="PANTHER" id="PTHR24421">
    <property type="entry name" value="NITRATE/NITRITE SENSOR PROTEIN NARX-RELATED"/>
    <property type="match status" value="1"/>
</dbReference>
<feature type="transmembrane region" description="Helical" evidence="4">
    <location>
        <begin position="127"/>
        <end position="156"/>
    </location>
</feature>
<accession>A0A839R2U5</accession>
<dbReference type="Gene3D" id="3.30.565.10">
    <property type="entry name" value="Histidine kinase-like ATPase, C-terminal domain"/>
    <property type="match status" value="1"/>
</dbReference>
<evidence type="ECO:0000313" key="6">
    <source>
        <dbReference type="Proteomes" id="UP000568050"/>
    </source>
</evidence>
<keyword evidence="2 5" id="KW-0418">Kinase</keyword>
<dbReference type="AlphaFoldDB" id="A0A839R2U5"/>
<sequence>MPEITQPSADRWARTLTDAQLVGVCGALARGCGVPVAPIRGLTLLSFVMIFAAVPVTLGLNQPPMVALTFAGLASGIVFAYMVAWWALPLDESAERELLMGLSQAPMRGRPALSDASMALRSPASQLLQWMLIAALVGAAVMLTVTGIGTTVVWALPSWPQIAAFCGISAAGIALGVLPLNAVDRARWGGRIAQVPSVAIVALGLSVVLLLAGSLGMAAALFGPRALLVALAVAVIVMLLVAAVLVPWLRRLWRGLQEESQERALAQQRQEITAHLHDSVLQTLTVIQQSGRDGESMKQLARLQEAELRRWLYGQQDAQAEADGSSLRTAVEEMCADLQAEHAVEIVTVIVGDAPLCPRARPLVKALREATSNAVRHGGTGVRVFVDISPDVIEAFVRDRGEGFDLDAVPEDRLGVRESIIGRMRRAGGTARVRRAAGGGMEVALRLERPEEGQP</sequence>
<protein>
    <submittedName>
        <fullName evidence="5">Signal transduction histidine kinase/phage shock protein PspC (Stress-responsive transcriptional regulator)</fullName>
    </submittedName>
</protein>
<dbReference type="GO" id="GO:0016301">
    <property type="term" value="F:kinase activity"/>
    <property type="evidence" value="ECO:0007669"/>
    <property type="project" value="UniProtKB-KW"/>
</dbReference>
<keyword evidence="1" id="KW-0808">Transferase</keyword>
<feature type="transmembrane region" description="Helical" evidence="4">
    <location>
        <begin position="162"/>
        <end position="183"/>
    </location>
</feature>
<dbReference type="GO" id="GO:0000160">
    <property type="term" value="P:phosphorelay signal transduction system"/>
    <property type="evidence" value="ECO:0007669"/>
    <property type="project" value="UniProtKB-KW"/>
</dbReference>
<dbReference type="CDD" id="cd16917">
    <property type="entry name" value="HATPase_UhpB-NarQ-NarX-like"/>
    <property type="match status" value="1"/>
</dbReference>
<evidence type="ECO:0000256" key="4">
    <source>
        <dbReference type="SAM" id="Phobius"/>
    </source>
</evidence>
<comment type="caution">
    <text evidence="5">The sequence shown here is derived from an EMBL/GenBank/DDBJ whole genome shotgun (WGS) entry which is preliminary data.</text>
</comment>
<proteinExistence type="predicted"/>
<evidence type="ECO:0000313" key="5">
    <source>
        <dbReference type="EMBL" id="MBB3023466.1"/>
    </source>
</evidence>
<reference evidence="5 6" key="1">
    <citation type="submission" date="2020-08" db="EMBL/GenBank/DDBJ databases">
        <title>Sequencing the genomes of 1000 actinobacteria strains.</title>
        <authorList>
            <person name="Klenk H.-P."/>
        </authorList>
    </citation>
    <scope>NUCLEOTIDE SEQUENCE [LARGE SCALE GENOMIC DNA]</scope>
    <source>
        <strain evidence="5 6">DSM 23040</strain>
    </source>
</reference>
<keyword evidence="4" id="KW-1133">Transmembrane helix</keyword>
<dbReference type="RefSeq" id="WP_183376660.1">
    <property type="nucleotide sequence ID" value="NZ_CBCSFZ010000013.1"/>
</dbReference>
<organism evidence="5 6">
    <name type="scientific">Helcobacillus massiliensis</name>
    <dbReference type="NCBI Taxonomy" id="521392"/>
    <lineage>
        <taxon>Bacteria</taxon>
        <taxon>Bacillati</taxon>
        <taxon>Actinomycetota</taxon>
        <taxon>Actinomycetes</taxon>
        <taxon>Micrococcales</taxon>
        <taxon>Dermabacteraceae</taxon>
        <taxon>Helcobacillus</taxon>
    </lineage>
</organism>
<dbReference type="EMBL" id="JACHWP010000005">
    <property type="protein sequence ID" value="MBB3023466.1"/>
    <property type="molecule type" value="Genomic_DNA"/>
</dbReference>
<name>A0A839R2U5_9MICO</name>
<keyword evidence="6" id="KW-1185">Reference proteome</keyword>
<dbReference type="SUPFAM" id="SSF55874">
    <property type="entry name" value="ATPase domain of HSP90 chaperone/DNA topoisomerase II/histidine kinase"/>
    <property type="match status" value="1"/>
</dbReference>
<feature type="transmembrane region" description="Helical" evidence="4">
    <location>
        <begin position="42"/>
        <end position="60"/>
    </location>
</feature>
<feature type="transmembrane region" description="Helical" evidence="4">
    <location>
        <begin position="228"/>
        <end position="249"/>
    </location>
</feature>
<keyword evidence="4" id="KW-0812">Transmembrane</keyword>
<gene>
    <name evidence="5" type="ORF">FHX50_001761</name>
</gene>
<keyword evidence="3" id="KW-0902">Two-component regulatory system</keyword>
<keyword evidence="4" id="KW-0472">Membrane</keyword>
<dbReference type="Proteomes" id="UP000568050">
    <property type="component" value="Unassembled WGS sequence"/>
</dbReference>
<feature type="transmembrane region" description="Helical" evidence="4">
    <location>
        <begin position="195"/>
        <end position="222"/>
    </location>
</feature>
<dbReference type="PANTHER" id="PTHR24421:SF61">
    <property type="entry name" value="OXYGEN SENSOR HISTIDINE KINASE NREB"/>
    <property type="match status" value="1"/>
</dbReference>
<evidence type="ECO:0000256" key="1">
    <source>
        <dbReference type="ARBA" id="ARBA00022679"/>
    </source>
</evidence>
<evidence type="ECO:0000256" key="3">
    <source>
        <dbReference type="ARBA" id="ARBA00023012"/>
    </source>
</evidence>
<feature type="transmembrane region" description="Helical" evidence="4">
    <location>
        <begin position="66"/>
        <end position="88"/>
    </location>
</feature>
<dbReference type="InterPro" id="IPR036890">
    <property type="entry name" value="HATPase_C_sf"/>
</dbReference>
<evidence type="ECO:0000256" key="2">
    <source>
        <dbReference type="ARBA" id="ARBA00022777"/>
    </source>
</evidence>
<dbReference type="InterPro" id="IPR050482">
    <property type="entry name" value="Sensor_HK_TwoCompSys"/>
</dbReference>